<keyword evidence="1" id="KW-1133">Transmembrane helix</keyword>
<evidence type="ECO:0000313" key="2">
    <source>
        <dbReference type="EMBL" id="GIO31664.1"/>
    </source>
</evidence>
<dbReference type="Proteomes" id="UP000679779">
    <property type="component" value="Unassembled WGS sequence"/>
</dbReference>
<dbReference type="InterPro" id="IPR025671">
    <property type="entry name" value="HXXEE"/>
</dbReference>
<evidence type="ECO:0000256" key="1">
    <source>
        <dbReference type="SAM" id="Phobius"/>
    </source>
</evidence>
<accession>A0A919XH81</accession>
<protein>
    <recommendedName>
        <fullName evidence="4">HXXEE domain-containing protein</fullName>
    </recommendedName>
</protein>
<name>A0A919XH81_9BACL</name>
<feature type="transmembrane region" description="Helical" evidence="1">
    <location>
        <begin position="116"/>
        <end position="136"/>
    </location>
</feature>
<keyword evidence="1" id="KW-0472">Membrane</keyword>
<evidence type="ECO:0000313" key="3">
    <source>
        <dbReference type="Proteomes" id="UP000679779"/>
    </source>
</evidence>
<gene>
    <name evidence="2" type="ORF">J2TS6_28050</name>
</gene>
<dbReference type="Pfam" id="PF13787">
    <property type="entry name" value="HXXEE"/>
    <property type="match status" value="1"/>
</dbReference>
<dbReference type="RefSeq" id="WP_160042549.1">
    <property type="nucleotide sequence ID" value="NZ_BORQ01000003.1"/>
</dbReference>
<dbReference type="EMBL" id="BORQ01000003">
    <property type="protein sequence ID" value="GIO31664.1"/>
    <property type="molecule type" value="Genomic_DNA"/>
</dbReference>
<proteinExistence type="predicted"/>
<organism evidence="2 3">
    <name type="scientific">Paenibacillus albilobatus</name>
    <dbReference type="NCBI Taxonomy" id="2716884"/>
    <lineage>
        <taxon>Bacteria</taxon>
        <taxon>Bacillati</taxon>
        <taxon>Bacillota</taxon>
        <taxon>Bacilli</taxon>
        <taxon>Bacillales</taxon>
        <taxon>Paenibacillaceae</taxon>
        <taxon>Paenibacillus</taxon>
    </lineage>
</organism>
<evidence type="ECO:0008006" key="4">
    <source>
        <dbReference type="Google" id="ProtNLM"/>
    </source>
</evidence>
<reference evidence="2" key="1">
    <citation type="submission" date="2021-03" db="EMBL/GenBank/DDBJ databases">
        <title>Antimicrobial resistance genes in bacteria isolated from Japanese honey, and their potential for conferring macrolide and lincosamide resistance in the American foulbrood pathogen Paenibacillus larvae.</title>
        <authorList>
            <person name="Okamoto M."/>
            <person name="Kumagai M."/>
            <person name="Kanamori H."/>
            <person name="Takamatsu D."/>
        </authorList>
    </citation>
    <scope>NUCLEOTIDE SEQUENCE</scope>
    <source>
        <strain evidence="2">J2TS6</strain>
    </source>
</reference>
<feature type="transmembrane region" description="Helical" evidence="1">
    <location>
        <begin position="62"/>
        <end position="80"/>
    </location>
</feature>
<sequence length="172" mass="20171">MHDVTLQTLVWLFIVVFLLHDLEEIIWVEAWIKKNRNRVYTKVPTRIRNQLDKMFNITSGQFAFAVLLEFVVFIPFTFMAAEHEKFFIFLSFNTLFLLHVFTHLGQTLYLRMYTPGVVSAVILVLPYTVYLGYRMIHEELVTWGEILLSIPVGLLLVPIVLLGHELGRKFVK</sequence>
<feature type="transmembrane region" description="Helical" evidence="1">
    <location>
        <begin position="142"/>
        <end position="162"/>
    </location>
</feature>
<feature type="transmembrane region" description="Helical" evidence="1">
    <location>
        <begin position="86"/>
        <end position="104"/>
    </location>
</feature>
<feature type="transmembrane region" description="Helical" evidence="1">
    <location>
        <begin position="6"/>
        <end position="28"/>
    </location>
</feature>
<dbReference type="AlphaFoldDB" id="A0A919XH81"/>
<keyword evidence="3" id="KW-1185">Reference proteome</keyword>
<keyword evidence="1" id="KW-0812">Transmembrane</keyword>
<comment type="caution">
    <text evidence="2">The sequence shown here is derived from an EMBL/GenBank/DDBJ whole genome shotgun (WGS) entry which is preliminary data.</text>
</comment>